<keyword evidence="4 5" id="KW-0472">Membrane</keyword>
<dbReference type="Pfam" id="PF09685">
    <property type="entry name" value="MamF_MmsF"/>
    <property type="match status" value="1"/>
</dbReference>
<name>A0ABS5ZEA3_9GAMM</name>
<comment type="subcellular location">
    <subcellularLocation>
        <location evidence="1">Membrane</location>
        <topology evidence="1">Multi-pass membrane protein</topology>
    </subcellularLocation>
</comment>
<dbReference type="InterPro" id="IPR019109">
    <property type="entry name" value="MamF_MmsF"/>
</dbReference>
<reference evidence="6 7" key="1">
    <citation type="submission" date="2021-04" db="EMBL/GenBank/DDBJ databases">
        <authorList>
            <person name="Pira H."/>
            <person name="Risdian C."/>
            <person name="Wink J."/>
        </authorList>
    </citation>
    <scope>NUCLEOTIDE SEQUENCE [LARGE SCALE GENOMIC DNA]</scope>
    <source>
        <strain evidence="6 7">WH53</strain>
    </source>
</reference>
<dbReference type="EMBL" id="JAGSOY010000022">
    <property type="protein sequence ID" value="MBU2711600.1"/>
    <property type="molecule type" value="Genomic_DNA"/>
</dbReference>
<evidence type="ECO:0000256" key="5">
    <source>
        <dbReference type="SAM" id="Phobius"/>
    </source>
</evidence>
<evidence type="ECO:0000256" key="2">
    <source>
        <dbReference type="ARBA" id="ARBA00022692"/>
    </source>
</evidence>
<proteinExistence type="predicted"/>
<sequence>MDEQEQKPVKQENDPSLSVVPSAEERNWAMACHLSAFAGLLFPFGFIIAPLIIWLLKKDTMPLVAKHGAESLNFQITFLVIYIICIVLLIVFIGLILLPIAMLVHGIFIFIASVKVSNGEDYRYPFAIRLVN</sequence>
<comment type="caution">
    <text evidence="6">The sequence shown here is derived from an EMBL/GenBank/DDBJ whole genome shotgun (WGS) entry which is preliminary data.</text>
</comment>
<evidence type="ECO:0000256" key="3">
    <source>
        <dbReference type="ARBA" id="ARBA00022989"/>
    </source>
</evidence>
<accession>A0ABS5ZEA3</accession>
<evidence type="ECO:0000313" key="6">
    <source>
        <dbReference type="EMBL" id="MBU2711600.1"/>
    </source>
</evidence>
<evidence type="ECO:0000313" key="7">
    <source>
        <dbReference type="Proteomes" id="UP000690515"/>
    </source>
</evidence>
<keyword evidence="2 5" id="KW-0812">Transmembrane</keyword>
<dbReference type="RefSeq" id="WP_215819758.1">
    <property type="nucleotide sequence ID" value="NZ_JAGSOY010000022.1"/>
</dbReference>
<evidence type="ECO:0000256" key="1">
    <source>
        <dbReference type="ARBA" id="ARBA00004141"/>
    </source>
</evidence>
<evidence type="ECO:0000256" key="4">
    <source>
        <dbReference type="ARBA" id="ARBA00023136"/>
    </source>
</evidence>
<feature type="transmembrane region" description="Helical" evidence="5">
    <location>
        <begin position="76"/>
        <end position="98"/>
    </location>
</feature>
<dbReference type="Proteomes" id="UP000690515">
    <property type="component" value="Unassembled WGS sequence"/>
</dbReference>
<gene>
    <name evidence="6" type="ORF">KCG35_11070</name>
</gene>
<keyword evidence="7" id="KW-1185">Reference proteome</keyword>
<protein>
    <submittedName>
        <fullName evidence="6">DUF4870 domain-containing protein</fullName>
    </submittedName>
</protein>
<organism evidence="6 7">
    <name type="scientific">Zooshikella harenae</name>
    <dbReference type="NCBI Taxonomy" id="2827238"/>
    <lineage>
        <taxon>Bacteria</taxon>
        <taxon>Pseudomonadati</taxon>
        <taxon>Pseudomonadota</taxon>
        <taxon>Gammaproteobacteria</taxon>
        <taxon>Oceanospirillales</taxon>
        <taxon>Zooshikellaceae</taxon>
        <taxon>Zooshikella</taxon>
    </lineage>
</organism>
<feature type="transmembrane region" description="Helical" evidence="5">
    <location>
        <begin position="34"/>
        <end position="56"/>
    </location>
</feature>
<keyword evidence="3 5" id="KW-1133">Transmembrane helix</keyword>